<feature type="compositionally biased region" description="Basic and acidic residues" evidence="3">
    <location>
        <begin position="8"/>
        <end position="21"/>
    </location>
</feature>
<reference evidence="5" key="1">
    <citation type="submission" date="2022-07" db="EMBL/GenBank/DDBJ databases">
        <title>Genome Sequence of Leucocoprinus birnbaumii.</title>
        <authorList>
            <person name="Buettner E."/>
        </authorList>
    </citation>
    <scope>NUCLEOTIDE SEQUENCE</scope>
    <source>
        <strain evidence="5">VT141</strain>
    </source>
</reference>
<feature type="domain" description="L-tryptophan decarboxylase PsiD-like" evidence="4">
    <location>
        <begin position="27"/>
        <end position="166"/>
    </location>
</feature>
<dbReference type="GO" id="GO:0005739">
    <property type="term" value="C:mitochondrion"/>
    <property type="evidence" value="ECO:0007669"/>
    <property type="project" value="TreeGrafter"/>
</dbReference>
<evidence type="ECO:0000256" key="1">
    <source>
        <dbReference type="ARBA" id="ARBA00022793"/>
    </source>
</evidence>
<dbReference type="GO" id="GO:0004609">
    <property type="term" value="F:phosphatidylserine decarboxylase activity"/>
    <property type="evidence" value="ECO:0007669"/>
    <property type="project" value="InterPro"/>
</dbReference>
<comment type="caution">
    <text evidence="5">The sequence shown here is derived from an EMBL/GenBank/DDBJ whole genome shotgun (WGS) entry which is preliminary data.</text>
</comment>
<dbReference type="Proteomes" id="UP001213000">
    <property type="component" value="Unassembled WGS sequence"/>
</dbReference>
<evidence type="ECO:0000313" key="6">
    <source>
        <dbReference type="Proteomes" id="UP001213000"/>
    </source>
</evidence>
<evidence type="ECO:0000256" key="3">
    <source>
        <dbReference type="SAM" id="MobiDB-lite"/>
    </source>
</evidence>
<evidence type="ECO:0000313" key="5">
    <source>
        <dbReference type="EMBL" id="KAJ3575318.1"/>
    </source>
</evidence>
<dbReference type="GO" id="GO:0006646">
    <property type="term" value="P:phosphatidylethanolamine biosynthetic process"/>
    <property type="evidence" value="ECO:0007669"/>
    <property type="project" value="TreeGrafter"/>
</dbReference>
<keyword evidence="2" id="KW-0456">Lyase</keyword>
<gene>
    <name evidence="5" type="ORF">NP233_g1174</name>
</gene>
<keyword evidence="6" id="KW-1185">Reference proteome</keyword>
<proteinExistence type="predicted"/>
<protein>
    <recommendedName>
        <fullName evidence="4">L-tryptophan decarboxylase PsiD-like domain-containing protein</fullName>
    </recommendedName>
</protein>
<dbReference type="InterPro" id="IPR022237">
    <property type="entry name" value="PsiD-like"/>
</dbReference>
<keyword evidence="1" id="KW-0210">Decarboxylase</keyword>
<name>A0AAD5W2R7_9AGAR</name>
<dbReference type="PANTHER" id="PTHR10067">
    <property type="entry name" value="PHOSPHATIDYLSERINE DECARBOXYLASE"/>
    <property type="match status" value="1"/>
</dbReference>
<dbReference type="InterPro" id="IPR003817">
    <property type="entry name" value="PS_Dcarbxylase"/>
</dbReference>
<feature type="region of interest" description="Disordered" evidence="3">
    <location>
        <begin position="1"/>
        <end position="25"/>
    </location>
</feature>
<dbReference type="EMBL" id="JANIEX010000041">
    <property type="protein sequence ID" value="KAJ3575318.1"/>
    <property type="molecule type" value="Genomic_DNA"/>
</dbReference>
<accession>A0AAD5W2R7</accession>
<dbReference type="Pfam" id="PF12588">
    <property type="entry name" value="PSDC"/>
    <property type="match status" value="1"/>
</dbReference>
<dbReference type="AlphaFoldDB" id="A0AAD5W2R7"/>
<evidence type="ECO:0000259" key="4">
    <source>
        <dbReference type="Pfam" id="PF12588"/>
    </source>
</evidence>
<sequence length="412" mass="45748">MRGSAIRGFEEGKPPSFRHDNPTGPLHPVLVDIERTIEEDASLFMGFHQMFKQIPDEPKFHFDPTGKPQVRSYKEMLHRIQAILTQSPEFGDPSVLLEKMIPVPINAMLNWPNNTPAGRHIFRHPVVNTHFKKILDVWAEFLSSPESRYILTDNDPRGWFTPSALAVLTGGEPFDSLFACDRSQEHFGFASWDDFFTRQFRPGARPVASPQDDSIVVSPCKATPYKISSNVQYQAEFWIKEQPYSISHLLHSHSLTSLFIGGTVYQAGLSATSYHRWHSPVSGQIIDISHVPGTYYATSPALGFTSAALGKSQGYISHLATRMIVFIRAVSEPLGVVAFVAVGMAAASSCEATVRVGEDVRKGDQLGMFHYGGSSFCLVFRRESGITFNENVFQSLEGQKVVQVNSALGLVL</sequence>
<dbReference type="Pfam" id="PF02666">
    <property type="entry name" value="PS_Dcarbxylase"/>
    <property type="match status" value="1"/>
</dbReference>
<organism evidence="5 6">
    <name type="scientific">Leucocoprinus birnbaumii</name>
    <dbReference type="NCBI Taxonomy" id="56174"/>
    <lineage>
        <taxon>Eukaryota</taxon>
        <taxon>Fungi</taxon>
        <taxon>Dikarya</taxon>
        <taxon>Basidiomycota</taxon>
        <taxon>Agaricomycotina</taxon>
        <taxon>Agaricomycetes</taxon>
        <taxon>Agaricomycetidae</taxon>
        <taxon>Agaricales</taxon>
        <taxon>Agaricineae</taxon>
        <taxon>Agaricaceae</taxon>
        <taxon>Leucocoprinus</taxon>
    </lineage>
</organism>
<dbReference type="PANTHER" id="PTHR10067:SF9">
    <property type="entry name" value="PHOSPHATIDYLSERINE DECARBOXYLASE FAMILY PROTEIN (AFU_ORTHOLOGUE AFUA_7G01730)"/>
    <property type="match status" value="1"/>
</dbReference>
<evidence type="ECO:0000256" key="2">
    <source>
        <dbReference type="ARBA" id="ARBA00023239"/>
    </source>
</evidence>